<evidence type="ECO:0000259" key="3">
    <source>
        <dbReference type="Pfam" id="PF05065"/>
    </source>
</evidence>
<dbReference type="InterPro" id="IPR054612">
    <property type="entry name" value="Phage_capsid-like_C"/>
</dbReference>
<comment type="subcellular location">
    <subcellularLocation>
        <location evidence="1">Virion</location>
    </subcellularLocation>
</comment>
<evidence type="ECO:0000256" key="2">
    <source>
        <dbReference type="SAM" id="Coils"/>
    </source>
</evidence>
<sequence>MKLTQKEIAELKREQTELETKRSELKEKCKNHRDMSVEDLNGVTENLRTVSERLDIIGEQLKDADVPEKRDVFNMIKDINGKEITAENYRSSAKYRDAFYRSFLNNKVAEADAEIMSFGKRAITDVNGGAVTSGGEYLVPQTTLNNVYYVIKQYGKLYSSITKYGFTGDVALPIGTAGTPTDNADGTTSLNFTFTEVKISQMAVVATIEVKNVLLRNSIPAFEQYLSNEIGKYIGILLENYVLSGSLSTSTFEGIITALKTAPSAAKTYSTMDWQQIANICAEVESPYGDNATWVMKRSTFFKKFFALTDAAGKPLVTVAPVQGQPGQDNFGAASPYLIAGQPVIFTSQMPDTDSILYGDLTTFVVNESGSFVIESNTSEKFSADKTVWRGKIYSGGKSLFAKDTFTYWSYEEA</sequence>
<protein>
    <submittedName>
        <fullName evidence="4">Capsid protein</fullName>
    </submittedName>
</protein>
<feature type="domain" description="Phage capsid-like C-terminal" evidence="3">
    <location>
        <begin position="135"/>
        <end position="398"/>
    </location>
</feature>
<accession>A0A1L5F8U5</accession>
<evidence type="ECO:0000313" key="4">
    <source>
        <dbReference type="EMBL" id="APM39402.1"/>
    </source>
</evidence>
<dbReference type="InterPro" id="IPR024455">
    <property type="entry name" value="Phage_capsid"/>
</dbReference>
<dbReference type="Pfam" id="PF05065">
    <property type="entry name" value="Phage_capsid"/>
    <property type="match status" value="1"/>
</dbReference>
<dbReference type="EMBL" id="CP018335">
    <property type="protein sequence ID" value="APM39402.1"/>
    <property type="molecule type" value="Genomic_DNA"/>
</dbReference>
<proteinExistence type="predicted"/>
<name>A0A1L5F8U5_CLOKL</name>
<evidence type="ECO:0000313" key="5">
    <source>
        <dbReference type="Proteomes" id="UP000184604"/>
    </source>
</evidence>
<dbReference type="RefSeq" id="WP_073539027.1">
    <property type="nucleotide sequence ID" value="NZ_CP018335.1"/>
</dbReference>
<gene>
    <name evidence="4" type="ORF">BS101_11945</name>
</gene>
<dbReference type="Proteomes" id="UP000184604">
    <property type="component" value="Chromosome"/>
</dbReference>
<dbReference type="AlphaFoldDB" id="A0A1L5F8U5"/>
<dbReference type="NCBIfam" id="TIGR01554">
    <property type="entry name" value="major_cap_HK97"/>
    <property type="match status" value="1"/>
</dbReference>
<evidence type="ECO:0000256" key="1">
    <source>
        <dbReference type="ARBA" id="ARBA00004328"/>
    </source>
</evidence>
<dbReference type="SUPFAM" id="SSF56563">
    <property type="entry name" value="Major capsid protein gp5"/>
    <property type="match status" value="1"/>
</dbReference>
<dbReference type="OrthoDB" id="1887172at2"/>
<keyword evidence="2" id="KW-0175">Coiled coil</keyword>
<reference evidence="4 5" key="1">
    <citation type="submission" date="2016-12" db="EMBL/GenBank/DDBJ databases">
        <title>Complete genome sequence of Clostridium kluyveri JZZ isolated from the pit mud of a Chinese flavor liquor-making factory.</title>
        <authorList>
            <person name="Wang Y."/>
        </authorList>
    </citation>
    <scope>NUCLEOTIDE SEQUENCE [LARGE SCALE GENOMIC DNA]</scope>
    <source>
        <strain evidence="4 5">JZZ</strain>
    </source>
</reference>
<organism evidence="4 5">
    <name type="scientific">Clostridium kluyveri</name>
    <dbReference type="NCBI Taxonomy" id="1534"/>
    <lineage>
        <taxon>Bacteria</taxon>
        <taxon>Bacillati</taxon>
        <taxon>Bacillota</taxon>
        <taxon>Clostridia</taxon>
        <taxon>Eubacteriales</taxon>
        <taxon>Clostridiaceae</taxon>
        <taxon>Clostridium</taxon>
    </lineage>
</organism>
<feature type="coiled-coil region" evidence="2">
    <location>
        <begin position="1"/>
        <end position="35"/>
    </location>
</feature>